<dbReference type="InterPro" id="IPR007863">
    <property type="entry name" value="Peptidase_M16_C"/>
</dbReference>
<comment type="pathway">
    <text evidence="1">Porphyrin-containing compound metabolism; protoporphyrin-IX biosynthesis; coproporphyrinogen-III from 5-aminolevulinate: step 1/4.</text>
</comment>
<dbReference type="Pfam" id="PF00675">
    <property type="entry name" value="Peptidase_M16"/>
    <property type="match status" value="1"/>
</dbReference>
<dbReference type="InterPro" id="IPR011765">
    <property type="entry name" value="Pept_M16_N"/>
</dbReference>
<evidence type="ECO:0000259" key="14">
    <source>
        <dbReference type="Pfam" id="PF05193"/>
    </source>
</evidence>
<organism evidence="15 16">
    <name type="scientific">Eimeria maxima</name>
    <name type="common">Coccidian parasite</name>
    <dbReference type="NCBI Taxonomy" id="5804"/>
    <lineage>
        <taxon>Eukaryota</taxon>
        <taxon>Sar</taxon>
        <taxon>Alveolata</taxon>
        <taxon>Apicomplexa</taxon>
        <taxon>Conoidasida</taxon>
        <taxon>Coccidia</taxon>
        <taxon>Eucoccidiorida</taxon>
        <taxon>Eimeriorina</taxon>
        <taxon>Eimeriidae</taxon>
        <taxon>Eimeria</taxon>
    </lineage>
</organism>
<feature type="compositionally biased region" description="Gly residues" evidence="12">
    <location>
        <begin position="287"/>
        <end position="300"/>
    </location>
</feature>
<sequence>MGHSCMGVVGALWGREVTTGFWGEAQPAPASLPHRIVVLGVVLFCNSWAPRRSSLALYNSKNIIDKGKQGKIECAIDSPSQKMVPGFRAAAFAALFSLFGESSAIITRSGSPQCTHLSPGPGCTSATKEHMPALAFGPLAFIGGIGVSPNNSQQVQSAAVEGDNRPTSPALPHRRLRVASSGAKLEETGTVGECSGHVTPFKLFGFGALFSYGVLHACNVDMLYFNCGWGYAERSLKVSAGVRCCSSAVQQPMLREPASAGGTSDRIGRALASMRKAFNEGVAGGGLRGGARGGAAGGGLRGKRLSEPKQPALPVGSDILEGLEGEEDDEEDDDDEGDEELDDDLDDGDDDDDTEDDAGYADEDYDPIAPRGPLENNNYGEVWLPIQSRPRRNRKNHATRRLVQESLVKPSSLIYPLFVHDEERSEPIPSMPGHRRLSPADVLKEVEEARRYGVNAFMLFPKVDSDLKSPMGEESSNPDGLMPRIIMAVKDAFPDALVLADVALDPYTTSGHDGVVDEETGDVLNDMTVYQICKQSVNLARAGADMVCPSEMMDGRVTAIREALDMEGCVDTSILSYACKYASSLYGPFRDAVGSKIQGGVDKKTYQMDISNALEAEREAELDVQEGADMLMVKPGTPYLDVLRRVRQKTNVPLAAYQVSGEYAMIKAASEKGWIDEKATVLETLKGFRRAGADAIATYYAKDAAKWMAEDCKGSNSFTEPCVCCKQLLNSWGSSWGGGNSRPDKVRFASSLTAPRGAPAFPLPPPGGGCYRIEGRRRLLSSGSVDRRGSRLLASNSPEGKLQGTKWSLEDVGNSSTFRLPTTPLPRHPYLQRRVLDSGLEVFVLPHAHPEGSLEVHLEMHAGSTAEADNERGMAHLCEHLVFMGNRRRGEVVALQGEANAFTDFHHTVYFVSWRGGEGSGSDGQKAGRGEEQHTAVRRLRAALEMMREVFTAPTQFTAERLLKEKAAVLSESSLVNTIFYRKEQAQLSKLHSDTSLPCRFPIGDMGLLRSWNIEEVRKFFARFYRPENATLYIVGDVAAHATLRYVDDILGPVQGDKAGEEEWQTVRDLWLQKTVKKDSVFFPPLAHAWIGENMTVDAVENPEGSPGSVGKKIDRSATSPTSLDSVLKSRLHVWQHPLLQHFSLIFLRKLPIAAMHTQADFFRLLARKLALQALAVRLTERCRREDDTWMRVEVTDTESVKEGCRIVSVEAEAEQKRWRDAVRVAVEEVRQMATHGLSEAELASLVDSYKVNLDRMHMQLLSSADMLRLLMDSTACGHRVVHLEDERGLALQLARGELGSSSNAGDARGGGGTDALGSEKMRQLLTLVNEEARVMLKWMHGTIENDGKYSGPDAVCAFLVQSGGPRNKGNSCPPQRKRFPSTQLQGHIEMEQMDTGISNVECSPTLKNSDGQKDGEDNQARLAIPQEFILGEICDAMTRAVPSKREGVETPKYLLTSEELAALRRRAAESSPATQMLTEAGPNAQTLQFANGVKVNVKPLAEERGSALIRVLIPGGRLGSKVDIAKSVPQSREVEDLRQHSAAMVVGAMTMMEGGAVGPFTRQQIEAFCQERLIGVSIECLDEFFAIDISVPAFAARDADSDKTGHPLRASTLESAMQLLHLIFNAFRFEESAFRRAKQRALMDYHAYTRDLVGYSLGELILSMTGNDPRFDSLKPAVTARLELPFVEEQIRSHIKRQLDRGEIEITVVGDVDSAHVARLAARYLGTIGPANINRVGSPKGLPSVSGVQRLLQSPYHHLQERSTSAVAQEWSLSPDTKEALSAGHWTKVWGRRLHAYVRDSEARAVVHIGGFACNRWGRNPNGSWIWDEMEALQRKDDSVADQMEGRIAEMRQHAAGSEHRKHPAFPRVALWILQELVTKRLFSILREEQRLTYEAAFDVMSFDILWGGIFIITVHTQPEEAERVLEATHLALQQLTSIRPLLQSQLDGAKQQVLSRHLHDRKYARYWLDLLGGLQLADVPRKTPSYFSELERVVKSITMQDIHLLLRSLGLRRESMWEAIGVSGPVPPAALSRPPNWIVEDPVGSLSSRPLRASESSHAIPQRT</sequence>
<dbReference type="SUPFAM" id="SSF51569">
    <property type="entry name" value="Aldolase"/>
    <property type="match status" value="1"/>
</dbReference>
<dbReference type="GO" id="GO:0008270">
    <property type="term" value="F:zinc ion binding"/>
    <property type="evidence" value="ECO:0007669"/>
    <property type="project" value="TreeGrafter"/>
</dbReference>
<dbReference type="Pfam" id="PF00490">
    <property type="entry name" value="ALAD"/>
    <property type="match status" value="1"/>
</dbReference>
<dbReference type="InterPro" id="IPR013785">
    <property type="entry name" value="Aldolase_TIM"/>
</dbReference>
<comment type="catalytic activity">
    <reaction evidence="9 10">
        <text>2 5-aminolevulinate = porphobilinogen + 2 H2O + H(+)</text>
        <dbReference type="Rhea" id="RHEA:24064"/>
        <dbReference type="ChEBI" id="CHEBI:15377"/>
        <dbReference type="ChEBI" id="CHEBI:15378"/>
        <dbReference type="ChEBI" id="CHEBI:58126"/>
        <dbReference type="ChEBI" id="CHEBI:356416"/>
        <dbReference type="EC" id="4.2.1.24"/>
    </reaction>
</comment>
<dbReference type="PRINTS" id="PR00144">
    <property type="entry name" value="DALDHYDRTASE"/>
</dbReference>
<dbReference type="SMART" id="SM01004">
    <property type="entry name" value="ALAD"/>
    <property type="match status" value="1"/>
</dbReference>
<dbReference type="OMA" id="LMDSTAC"/>
<dbReference type="Gene3D" id="3.30.830.10">
    <property type="entry name" value="Metalloenzyme, LuxS/M16 peptidase-like"/>
    <property type="match status" value="3"/>
</dbReference>
<dbReference type="SUPFAM" id="SSF63411">
    <property type="entry name" value="LuxS/MPP-like metallohydrolase"/>
    <property type="match status" value="3"/>
</dbReference>
<dbReference type="Proteomes" id="UP000030763">
    <property type="component" value="Unassembled WGS sequence"/>
</dbReference>
<dbReference type="Gene3D" id="3.20.20.70">
    <property type="entry name" value="Aldolase class I"/>
    <property type="match status" value="1"/>
</dbReference>
<dbReference type="InterPro" id="IPR030656">
    <property type="entry name" value="ALAD_AS"/>
</dbReference>
<protein>
    <recommendedName>
        <fullName evidence="4 10">Delta-aminolevulinic acid dehydratase</fullName>
        <ecNumber evidence="3 10">4.2.1.24</ecNumber>
    </recommendedName>
</protein>
<dbReference type="RefSeq" id="XP_013334939.1">
    <property type="nucleotide sequence ID" value="XM_013479485.1"/>
</dbReference>
<accession>U6M5F2</accession>
<comment type="similarity">
    <text evidence="2 11">Belongs to the ALAD family.</text>
</comment>
<comment type="subunit">
    <text evidence="10">Homooctamer.</text>
</comment>
<feature type="compositionally biased region" description="Polar residues" evidence="12">
    <location>
        <begin position="2056"/>
        <end position="2066"/>
    </location>
</feature>
<dbReference type="NCBIfam" id="NF006762">
    <property type="entry name" value="PRK09283.1"/>
    <property type="match status" value="1"/>
</dbReference>
<gene>
    <name evidence="15" type="ORF">EMWEY_00014880</name>
</gene>
<evidence type="ECO:0000256" key="10">
    <source>
        <dbReference type="RuleBase" id="RU000515"/>
    </source>
</evidence>
<evidence type="ECO:0000256" key="1">
    <source>
        <dbReference type="ARBA" id="ARBA00004694"/>
    </source>
</evidence>
<reference evidence="15" key="1">
    <citation type="submission" date="2013-10" db="EMBL/GenBank/DDBJ databases">
        <title>Genomic analysis of the causative agents of coccidiosis in chickens.</title>
        <authorList>
            <person name="Reid A.J."/>
            <person name="Blake D."/>
            <person name="Billington K."/>
            <person name="Browne H."/>
            <person name="Dunn M."/>
            <person name="Hung S."/>
            <person name="Kawahara F."/>
            <person name="Miranda-Saavedra D."/>
            <person name="Mourier T."/>
            <person name="Nagra H."/>
            <person name="Otto T.D."/>
            <person name="Rawlings N."/>
            <person name="Sanchez A."/>
            <person name="Sanders M."/>
            <person name="Subramaniam C."/>
            <person name="Tay Y."/>
            <person name="Dear P."/>
            <person name="Doerig C."/>
            <person name="Gruber A."/>
            <person name="Parkinson J."/>
            <person name="Shirley M."/>
            <person name="Wan K.L."/>
            <person name="Berriman M."/>
            <person name="Tomley F."/>
            <person name="Pain A."/>
        </authorList>
    </citation>
    <scope>NUCLEOTIDE SEQUENCE [LARGE SCALE GENOMIC DNA]</scope>
    <source>
        <strain evidence="15">Weybridge</strain>
    </source>
</reference>
<evidence type="ECO:0000256" key="3">
    <source>
        <dbReference type="ARBA" id="ARBA00012053"/>
    </source>
</evidence>
<dbReference type="FunFam" id="3.20.20.70:FF:000019">
    <property type="entry name" value="Delta-aminolevulinic acid dehydratase"/>
    <property type="match status" value="1"/>
</dbReference>
<reference evidence="15" key="2">
    <citation type="submission" date="2013-10" db="EMBL/GenBank/DDBJ databases">
        <authorList>
            <person name="Aslett M."/>
        </authorList>
    </citation>
    <scope>NUCLEOTIDE SEQUENCE [LARGE SCALE GENOMIC DNA]</scope>
    <source>
        <strain evidence="15">Weybridge</strain>
    </source>
</reference>
<keyword evidence="16" id="KW-1185">Reference proteome</keyword>
<comment type="function">
    <text evidence="8">Catalyzes an early step in the biosynthesis of tetrapyrroles. Binds two molecules of 5-aminolevulinate per subunit, each at a distinct site, and catalyzes their condensation to form porphobilinogen.</text>
</comment>
<evidence type="ECO:0000259" key="13">
    <source>
        <dbReference type="Pfam" id="PF00675"/>
    </source>
</evidence>
<dbReference type="InterPro" id="IPR001731">
    <property type="entry name" value="ALAD"/>
</dbReference>
<dbReference type="GO" id="GO:0004655">
    <property type="term" value="F:porphobilinogen synthase activity"/>
    <property type="evidence" value="ECO:0007669"/>
    <property type="project" value="UniProtKB-EC"/>
</dbReference>
<keyword evidence="6 10" id="KW-0456">Lyase</keyword>
<dbReference type="CDD" id="cd04823">
    <property type="entry name" value="ALAD_PBGS_aspartate_rich"/>
    <property type="match status" value="1"/>
</dbReference>
<feature type="domain" description="Peptidase M16 N-terminal" evidence="13">
    <location>
        <begin position="843"/>
        <end position="995"/>
    </location>
</feature>
<dbReference type="GeneID" id="25335474"/>
<proteinExistence type="inferred from homology"/>
<evidence type="ECO:0000256" key="5">
    <source>
        <dbReference type="ARBA" id="ARBA00023133"/>
    </source>
</evidence>
<evidence type="ECO:0000256" key="4">
    <source>
        <dbReference type="ARBA" id="ARBA00020771"/>
    </source>
</evidence>
<dbReference type="VEuPathDB" id="ToxoDB:EMWEY_00014880"/>
<feature type="region of interest" description="Disordered" evidence="12">
    <location>
        <begin position="2046"/>
        <end position="2066"/>
    </location>
</feature>
<dbReference type="PANTHER" id="PTHR11458">
    <property type="entry name" value="DELTA-AMINOLEVULINIC ACID DEHYDRATASE"/>
    <property type="match status" value="1"/>
</dbReference>
<evidence type="ECO:0000256" key="7">
    <source>
        <dbReference type="ARBA" id="ARBA00023244"/>
    </source>
</evidence>
<keyword evidence="5" id="KW-0350">Heme biosynthesis</keyword>
<dbReference type="GO" id="GO:0006782">
    <property type="term" value="P:protoporphyrinogen IX biosynthetic process"/>
    <property type="evidence" value="ECO:0007669"/>
    <property type="project" value="UniProtKB-UniPathway"/>
</dbReference>
<evidence type="ECO:0000256" key="11">
    <source>
        <dbReference type="RuleBase" id="RU004161"/>
    </source>
</evidence>
<dbReference type="EC" id="4.2.1.24" evidence="3 10"/>
<feature type="domain" description="Peptidase M16 C-terminal" evidence="14">
    <location>
        <begin position="1012"/>
        <end position="1062"/>
    </location>
</feature>
<dbReference type="UniPathway" id="UPA00251">
    <property type="reaction ID" value="UER00318"/>
</dbReference>
<dbReference type="InterPro" id="IPR011249">
    <property type="entry name" value="Metalloenz_LuxS/M16"/>
</dbReference>
<evidence type="ECO:0000256" key="9">
    <source>
        <dbReference type="ARBA" id="ARBA00047651"/>
    </source>
</evidence>
<dbReference type="EMBL" id="HG719582">
    <property type="protein sequence ID" value="CDJ58293.1"/>
    <property type="molecule type" value="Genomic_DNA"/>
</dbReference>
<dbReference type="GO" id="GO:0005829">
    <property type="term" value="C:cytosol"/>
    <property type="evidence" value="ECO:0007669"/>
    <property type="project" value="TreeGrafter"/>
</dbReference>
<feature type="region of interest" description="Disordered" evidence="12">
    <location>
        <begin position="287"/>
        <end position="379"/>
    </location>
</feature>
<dbReference type="PROSITE" id="PS00169">
    <property type="entry name" value="D_ALA_DEHYDRATASE"/>
    <property type="match status" value="1"/>
</dbReference>
<evidence type="ECO:0000256" key="2">
    <source>
        <dbReference type="ARBA" id="ARBA00008055"/>
    </source>
</evidence>
<evidence type="ECO:0000313" key="15">
    <source>
        <dbReference type="EMBL" id="CDJ58293.1"/>
    </source>
</evidence>
<evidence type="ECO:0000256" key="8">
    <source>
        <dbReference type="ARBA" id="ARBA00025628"/>
    </source>
</evidence>
<name>U6M5F2_EIMMA</name>
<evidence type="ECO:0000256" key="12">
    <source>
        <dbReference type="SAM" id="MobiDB-lite"/>
    </source>
</evidence>
<evidence type="ECO:0000256" key="6">
    <source>
        <dbReference type="ARBA" id="ARBA00023239"/>
    </source>
</evidence>
<feature type="compositionally biased region" description="Acidic residues" evidence="12">
    <location>
        <begin position="321"/>
        <end position="366"/>
    </location>
</feature>
<dbReference type="PANTHER" id="PTHR11458:SF0">
    <property type="entry name" value="DELTA-AMINOLEVULINIC ACID DEHYDRATASE"/>
    <property type="match status" value="1"/>
</dbReference>
<dbReference type="Pfam" id="PF05193">
    <property type="entry name" value="Peptidase_M16_C"/>
    <property type="match status" value="1"/>
</dbReference>
<evidence type="ECO:0000313" key="16">
    <source>
        <dbReference type="Proteomes" id="UP000030763"/>
    </source>
</evidence>
<dbReference type="OrthoDB" id="952271at2759"/>
<keyword evidence="7 10" id="KW-0627">Porphyrin biosynthesis</keyword>